<sequence>MGQGESRKALSDIEDFTPGQWTLQRQQATSISKEEAKINAWENLNLQKAKAEAAIRKLEMKLEKKRSASMDKILSKLRMAQMKAQEMRSSMSGNEDKQIPKASIQTSFSS</sequence>
<dbReference type="OrthoDB" id="648416at2759"/>
<evidence type="ECO:0000256" key="1">
    <source>
        <dbReference type="ARBA" id="ARBA00005711"/>
    </source>
</evidence>
<dbReference type="STRING" id="210143.A0A1R3GF04"/>
<evidence type="ECO:0000256" key="3">
    <source>
        <dbReference type="SAM" id="MobiDB-lite"/>
    </source>
</evidence>
<dbReference type="InterPro" id="IPR005516">
    <property type="entry name" value="Remorin_C"/>
</dbReference>
<dbReference type="Proteomes" id="UP000188268">
    <property type="component" value="Unassembled WGS sequence"/>
</dbReference>
<organism evidence="5 6">
    <name type="scientific">Corchorus capsularis</name>
    <name type="common">Jute</name>
    <dbReference type="NCBI Taxonomy" id="210143"/>
    <lineage>
        <taxon>Eukaryota</taxon>
        <taxon>Viridiplantae</taxon>
        <taxon>Streptophyta</taxon>
        <taxon>Embryophyta</taxon>
        <taxon>Tracheophyta</taxon>
        <taxon>Spermatophyta</taxon>
        <taxon>Magnoliopsida</taxon>
        <taxon>eudicotyledons</taxon>
        <taxon>Gunneridae</taxon>
        <taxon>Pentapetalae</taxon>
        <taxon>rosids</taxon>
        <taxon>malvids</taxon>
        <taxon>Malvales</taxon>
        <taxon>Malvaceae</taxon>
        <taxon>Grewioideae</taxon>
        <taxon>Apeibeae</taxon>
        <taxon>Corchorus</taxon>
    </lineage>
</organism>
<feature type="region of interest" description="Disordered" evidence="3">
    <location>
        <begin position="81"/>
        <end position="110"/>
    </location>
</feature>
<gene>
    <name evidence="5" type="ORF">CCACVL1_26374</name>
</gene>
<dbReference type="Gramene" id="OMO56665">
    <property type="protein sequence ID" value="OMO56665"/>
    <property type="gene ID" value="CCACVL1_26374"/>
</dbReference>
<protein>
    <recommendedName>
        <fullName evidence="4">Remorin C-terminal domain-containing protein</fullName>
    </recommendedName>
</protein>
<name>A0A1R3GF04_COCAP</name>
<proteinExistence type="inferred from homology"/>
<feature type="coiled-coil region" evidence="2">
    <location>
        <begin position="41"/>
        <end position="68"/>
    </location>
</feature>
<evidence type="ECO:0000256" key="2">
    <source>
        <dbReference type="SAM" id="Coils"/>
    </source>
</evidence>
<comment type="caution">
    <text evidence="5">The sequence shown here is derived from an EMBL/GenBank/DDBJ whole genome shotgun (WGS) entry which is preliminary data.</text>
</comment>
<evidence type="ECO:0000259" key="4">
    <source>
        <dbReference type="Pfam" id="PF03763"/>
    </source>
</evidence>
<dbReference type="PANTHER" id="PTHR31471:SF2">
    <property type="entry name" value="REMORIN FAMILY PROTEIN"/>
    <property type="match status" value="1"/>
</dbReference>
<reference evidence="5 6" key="1">
    <citation type="submission" date="2013-09" db="EMBL/GenBank/DDBJ databases">
        <title>Corchorus capsularis genome sequencing.</title>
        <authorList>
            <person name="Alam M."/>
            <person name="Haque M.S."/>
            <person name="Islam M.S."/>
            <person name="Emdad E.M."/>
            <person name="Islam M.M."/>
            <person name="Ahmed B."/>
            <person name="Halim A."/>
            <person name="Hossen Q.M.M."/>
            <person name="Hossain M.Z."/>
            <person name="Ahmed R."/>
            <person name="Khan M.M."/>
            <person name="Islam R."/>
            <person name="Rashid M.M."/>
            <person name="Khan S.A."/>
            <person name="Rahman M.S."/>
            <person name="Alam M."/>
        </authorList>
    </citation>
    <scope>NUCLEOTIDE SEQUENCE [LARGE SCALE GENOMIC DNA]</scope>
    <source>
        <strain evidence="6">cv. CVL-1</strain>
        <tissue evidence="5">Whole seedling</tissue>
    </source>
</reference>
<evidence type="ECO:0000313" key="6">
    <source>
        <dbReference type="Proteomes" id="UP000188268"/>
    </source>
</evidence>
<comment type="similarity">
    <text evidence="1">Belongs to the remorin family.</text>
</comment>
<accession>A0A1R3GF04</accession>
<dbReference type="EMBL" id="AWWV01014470">
    <property type="protein sequence ID" value="OMO56665.1"/>
    <property type="molecule type" value="Genomic_DNA"/>
</dbReference>
<dbReference type="PANTHER" id="PTHR31471">
    <property type="entry name" value="OS02G0116800 PROTEIN"/>
    <property type="match status" value="1"/>
</dbReference>
<dbReference type="Pfam" id="PF03763">
    <property type="entry name" value="Remorin_C"/>
    <property type="match status" value="1"/>
</dbReference>
<feature type="domain" description="Remorin C-terminal" evidence="4">
    <location>
        <begin position="31"/>
        <end position="105"/>
    </location>
</feature>
<evidence type="ECO:0000313" key="5">
    <source>
        <dbReference type="EMBL" id="OMO56665.1"/>
    </source>
</evidence>
<keyword evidence="6" id="KW-1185">Reference proteome</keyword>
<dbReference type="AlphaFoldDB" id="A0A1R3GF04"/>
<keyword evidence="2" id="KW-0175">Coiled coil</keyword>